<dbReference type="RefSeq" id="WP_197002924.1">
    <property type="nucleotide sequence ID" value="NZ_BONS01000002.1"/>
</dbReference>
<comment type="caution">
    <text evidence="1">The sequence shown here is derived from an EMBL/GenBank/DDBJ whole genome shotgun (WGS) entry which is preliminary data.</text>
</comment>
<dbReference type="EMBL" id="JADOUF010000001">
    <property type="protein sequence ID" value="MBG6135868.1"/>
    <property type="molecule type" value="Genomic_DNA"/>
</dbReference>
<protein>
    <submittedName>
        <fullName evidence="1">Uncharacterized protein</fullName>
    </submittedName>
</protein>
<gene>
    <name evidence="1" type="ORF">IW245_002062</name>
</gene>
<proteinExistence type="predicted"/>
<name>A0A8J7GPZ4_9ACTN</name>
<dbReference type="Proteomes" id="UP000622552">
    <property type="component" value="Unassembled WGS sequence"/>
</dbReference>
<accession>A0A8J7GPZ4</accession>
<evidence type="ECO:0000313" key="1">
    <source>
        <dbReference type="EMBL" id="MBG6135868.1"/>
    </source>
</evidence>
<evidence type="ECO:0000313" key="2">
    <source>
        <dbReference type="Proteomes" id="UP000622552"/>
    </source>
</evidence>
<organism evidence="1 2">
    <name type="scientific">Longispora fulva</name>
    <dbReference type="NCBI Taxonomy" id="619741"/>
    <lineage>
        <taxon>Bacteria</taxon>
        <taxon>Bacillati</taxon>
        <taxon>Actinomycetota</taxon>
        <taxon>Actinomycetes</taxon>
        <taxon>Micromonosporales</taxon>
        <taxon>Micromonosporaceae</taxon>
        <taxon>Longispora</taxon>
    </lineage>
</organism>
<sequence>MAGDNADMLITEMDRHATTLGTVGDDLDAAWSRAAERIQSAVTRLGLGPMGQRFAANYGPGHRRLGTDAPAAVADTARLAEAGRRSVLGYEQGQQAAVTVIQPH</sequence>
<reference evidence="1" key="1">
    <citation type="submission" date="2020-11" db="EMBL/GenBank/DDBJ databases">
        <title>Sequencing the genomes of 1000 actinobacteria strains.</title>
        <authorList>
            <person name="Klenk H.-P."/>
        </authorList>
    </citation>
    <scope>NUCLEOTIDE SEQUENCE</scope>
    <source>
        <strain evidence="1">DSM 45356</strain>
    </source>
</reference>
<dbReference type="AlphaFoldDB" id="A0A8J7GPZ4"/>
<keyword evidence="2" id="KW-1185">Reference proteome</keyword>